<protein>
    <submittedName>
        <fullName evidence="1">Uncharacterized protein</fullName>
    </submittedName>
</protein>
<reference evidence="1" key="1">
    <citation type="submission" date="2017-09" db="EMBL/GenBank/DDBJ databases">
        <title>Contemporary evolution of a Lepidopteran species, Heliothis virescens, in response to modern agricultural practices.</title>
        <authorList>
            <person name="Fritz M.L."/>
            <person name="Deyonke A.M."/>
            <person name="Papanicolaou A."/>
            <person name="Micinski S."/>
            <person name="Westbrook J."/>
            <person name="Gould F."/>
        </authorList>
    </citation>
    <scope>NUCLEOTIDE SEQUENCE [LARGE SCALE GENOMIC DNA]</scope>
    <source>
        <strain evidence="1">HvINT-</strain>
        <tissue evidence="1">Whole body</tissue>
    </source>
</reference>
<sequence length="155" mass="17888">MPLEFDKMKCYSLLFVLLLCAVVIDSRRRYAYRYYRRSDNINQTPPHCTTVTKETDYQSKFKYDYPIAYIVPGQHEAYQQLFCVNPPAVNKAVAKVCDWAAPPQVQFTLGDEYMHVVRQDPTGRFLGNAVITTYQLCTHNLSEFNDTNVLTVSAL</sequence>
<dbReference type="AlphaFoldDB" id="A0A2A4K6J3"/>
<comment type="caution">
    <text evidence="1">The sequence shown here is derived from an EMBL/GenBank/DDBJ whole genome shotgun (WGS) entry which is preliminary data.</text>
</comment>
<accession>A0A2A4K6J3</accession>
<gene>
    <name evidence="1" type="ORF">B5V51_14622</name>
</gene>
<evidence type="ECO:0000313" key="1">
    <source>
        <dbReference type="EMBL" id="PCG79689.1"/>
    </source>
</evidence>
<organism evidence="1">
    <name type="scientific">Heliothis virescens</name>
    <name type="common">Tobacco budworm moth</name>
    <dbReference type="NCBI Taxonomy" id="7102"/>
    <lineage>
        <taxon>Eukaryota</taxon>
        <taxon>Metazoa</taxon>
        <taxon>Ecdysozoa</taxon>
        <taxon>Arthropoda</taxon>
        <taxon>Hexapoda</taxon>
        <taxon>Insecta</taxon>
        <taxon>Pterygota</taxon>
        <taxon>Neoptera</taxon>
        <taxon>Endopterygota</taxon>
        <taxon>Lepidoptera</taxon>
        <taxon>Glossata</taxon>
        <taxon>Ditrysia</taxon>
        <taxon>Noctuoidea</taxon>
        <taxon>Noctuidae</taxon>
        <taxon>Heliothinae</taxon>
        <taxon>Heliothis</taxon>
    </lineage>
</organism>
<proteinExistence type="predicted"/>
<dbReference type="EMBL" id="NWSH01000091">
    <property type="protein sequence ID" value="PCG79689.1"/>
    <property type="molecule type" value="Genomic_DNA"/>
</dbReference>
<name>A0A2A4K6J3_HELVI</name>